<dbReference type="PANTHER" id="PTHR33202">
    <property type="entry name" value="ZINC UPTAKE REGULATION PROTEIN"/>
    <property type="match status" value="1"/>
</dbReference>
<comment type="caution">
    <text evidence="8">The sequence shown here is derived from an EMBL/GenBank/DDBJ whole genome shotgun (WGS) entry which is preliminary data.</text>
</comment>
<evidence type="ECO:0000256" key="3">
    <source>
        <dbReference type="ARBA" id="ARBA00022833"/>
    </source>
</evidence>
<dbReference type="InterPro" id="IPR036390">
    <property type="entry name" value="WH_DNA-bd_sf"/>
</dbReference>
<dbReference type="EMBL" id="JPIT01000018">
    <property type="protein sequence ID" value="KIO45162.1"/>
    <property type="molecule type" value="Genomic_DNA"/>
</dbReference>
<keyword evidence="3 7" id="KW-0862">Zinc</keyword>
<evidence type="ECO:0000256" key="2">
    <source>
        <dbReference type="ARBA" id="ARBA00022491"/>
    </source>
</evidence>
<dbReference type="Proteomes" id="UP000031980">
    <property type="component" value="Unassembled WGS sequence"/>
</dbReference>
<dbReference type="SUPFAM" id="SSF46785">
    <property type="entry name" value="Winged helix' DNA-binding domain"/>
    <property type="match status" value="1"/>
</dbReference>
<dbReference type="PANTHER" id="PTHR33202:SF22">
    <property type="entry name" value="HYDROGEN PEROXIDE SENSITIVE REPRESSOR"/>
    <property type="match status" value="1"/>
</dbReference>
<dbReference type="Proteomes" id="UP000031937">
    <property type="component" value="Unassembled WGS sequence"/>
</dbReference>
<dbReference type="GO" id="GO:0045892">
    <property type="term" value="P:negative regulation of DNA-templated transcription"/>
    <property type="evidence" value="ECO:0007669"/>
    <property type="project" value="TreeGrafter"/>
</dbReference>
<feature type="binding site" evidence="7">
    <location>
        <position position="97"/>
    </location>
    <ligand>
        <name>Zn(2+)</name>
        <dbReference type="ChEBI" id="CHEBI:29105"/>
    </ligand>
</feature>
<evidence type="ECO:0000256" key="5">
    <source>
        <dbReference type="ARBA" id="ARBA00023125"/>
    </source>
</evidence>
<dbReference type="AlphaFoldDB" id="A0A0C3MDS9"/>
<keyword evidence="4" id="KW-0805">Transcription regulation</keyword>
<name>A0A0C3MDS9_9PORP</name>
<accession>A0A0C3MDS9</accession>
<dbReference type="InterPro" id="IPR002481">
    <property type="entry name" value="FUR"/>
</dbReference>
<dbReference type="GO" id="GO:0000976">
    <property type="term" value="F:transcription cis-regulatory region binding"/>
    <property type="evidence" value="ECO:0007669"/>
    <property type="project" value="TreeGrafter"/>
</dbReference>
<feature type="binding site" evidence="7">
    <location>
        <position position="133"/>
    </location>
    <ligand>
        <name>Zn(2+)</name>
        <dbReference type="ChEBI" id="CHEBI:29105"/>
    </ligand>
</feature>
<feature type="binding site" evidence="7">
    <location>
        <position position="100"/>
    </location>
    <ligand>
        <name>Zn(2+)</name>
        <dbReference type="ChEBI" id="CHEBI:29105"/>
    </ligand>
</feature>
<sequence>MDDKIYLDKFAQRGIKPTAIRILILKTMMRFQRAVSLLDIENALDTVDKSTIFRAITLFLAHHLIHAVDDGSGSLKYAVCSNDCSCEVDDLHTHFYCEKCHRTFCFKNVHVPVVEIPDGFSVRSVNYVLKGLCADCRGHE</sequence>
<reference evidence="9 10" key="2">
    <citation type="submission" date="2014-07" db="EMBL/GenBank/DDBJ databases">
        <title>Porphyromonadaceae bacterium OUH 334697 = ATCC BAA-2682 = DSM 28341 draft genome.</title>
        <authorList>
            <person name="Sydenham T.V."/>
            <person name="Hasman H."/>
            <person name="Justesen U.S."/>
        </authorList>
    </citation>
    <scope>NUCLEOTIDE SEQUENCE [LARGE SCALE GENOMIC DNA]</scope>
    <source>
        <strain evidence="9 10">OUH 334697</strain>
    </source>
</reference>
<dbReference type="InterPro" id="IPR043135">
    <property type="entry name" value="Fur_C"/>
</dbReference>
<dbReference type="Gene3D" id="1.10.10.10">
    <property type="entry name" value="Winged helix-like DNA-binding domain superfamily/Winged helix DNA-binding domain"/>
    <property type="match status" value="1"/>
</dbReference>
<dbReference type="Gene3D" id="3.30.1490.190">
    <property type="match status" value="1"/>
</dbReference>
<dbReference type="GO" id="GO:1900376">
    <property type="term" value="P:regulation of secondary metabolite biosynthetic process"/>
    <property type="evidence" value="ECO:0007669"/>
    <property type="project" value="TreeGrafter"/>
</dbReference>
<keyword evidence="5" id="KW-0238">DNA-binding</keyword>
<protein>
    <submittedName>
        <fullName evidence="8">Transcriptional regulator</fullName>
    </submittedName>
</protein>
<evidence type="ECO:0000256" key="4">
    <source>
        <dbReference type="ARBA" id="ARBA00023015"/>
    </source>
</evidence>
<evidence type="ECO:0000313" key="9">
    <source>
        <dbReference type="EMBL" id="KIO45162.1"/>
    </source>
</evidence>
<keyword evidence="11" id="KW-1185">Reference proteome</keyword>
<keyword evidence="7" id="KW-0479">Metal-binding</keyword>
<evidence type="ECO:0000256" key="6">
    <source>
        <dbReference type="ARBA" id="ARBA00023163"/>
    </source>
</evidence>
<organism evidence="8 11">
    <name type="scientific">Sanguibacteroides justesenii</name>
    <dbReference type="NCBI Taxonomy" id="1547597"/>
    <lineage>
        <taxon>Bacteria</taxon>
        <taxon>Pseudomonadati</taxon>
        <taxon>Bacteroidota</taxon>
        <taxon>Bacteroidia</taxon>
        <taxon>Bacteroidales</taxon>
        <taxon>Porphyromonadaceae</taxon>
        <taxon>Sanguibacteroides</taxon>
    </lineage>
</organism>
<evidence type="ECO:0000313" key="8">
    <source>
        <dbReference type="EMBL" id="KIO44583.1"/>
    </source>
</evidence>
<dbReference type="RefSeq" id="WP_041503123.1">
    <property type="nucleotide sequence ID" value="NZ_JPIT01000018.1"/>
</dbReference>
<gene>
    <name evidence="8" type="ORF">BA92_10395</name>
    <name evidence="9" type="ORF">IE90_06945</name>
</gene>
<dbReference type="Pfam" id="PF01475">
    <property type="entry name" value="FUR"/>
    <property type="match status" value="1"/>
</dbReference>
<feature type="binding site" evidence="7">
    <location>
        <position position="136"/>
    </location>
    <ligand>
        <name>Zn(2+)</name>
        <dbReference type="ChEBI" id="CHEBI:29105"/>
    </ligand>
</feature>
<comment type="similarity">
    <text evidence="1">Belongs to the Fur family.</text>
</comment>
<dbReference type="EMBL" id="JPIU01000039">
    <property type="protein sequence ID" value="KIO44583.1"/>
    <property type="molecule type" value="Genomic_DNA"/>
</dbReference>
<evidence type="ECO:0000256" key="7">
    <source>
        <dbReference type="PIRSR" id="PIRSR602481-1"/>
    </source>
</evidence>
<evidence type="ECO:0000256" key="1">
    <source>
        <dbReference type="ARBA" id="ARBA00007957"/>
    </source>
</evidence>
<keyword evidence="6" id="KW-0804">Transcription</keyword>
<evidence type="ECO:0000313" key="10">
    <source>
        <dbReference type="Proteomes" id="UP000031937"/>
    </source>
</evidence>
<keyword evidence="2" id="KW-0678">Repressor</keyword>
<evidence type="ECO:0000313" key="11">
    <source>
        <dbReference type="Proteomes" id="UP000031980"/>
    </source>
</evidence>
<comment type="cofactor">
    <cofactor evidence="7">
        <name>Zn(2+)</name>
        <dbReference type="ChEBI" id="CHEBI:29105"/>
    </cofactor>
    <text evidence="7">Binds 1 zinc ion per subunit.</text>
</comment>
<dbReference type="GO" id="GO:0008270">
    <property type="term" value="F:zinc ion binding"/>
    <property type="evidence" value="ECO:0007669"/>
    <property type="project" value="TreeGrafter"/>
</dbReference>
<dbReference type="GO" id="GO:0003700">
    <property type="term" value="F:DNA-binding transcription factor activity"/>
    <property type="evidence" value="ECO:0007669"/>
    <property type="project" value="InterPro"/>
</dbReference>
<reference evidence="8 11" key="1">
    <citation type="submission" date="2014-07" db="EMBL/GenBank/DDBJ databases">
        <title>Porphyromonadaceae bacterium OUH 308042 = ATCC BAA-2681 = DSM 28342 draft genome.</title>
        <authorList>
            <person name="Sydenham T.V."/>
            <person name="Hasman H."/>
            <person name="Justensen U.S."/>
        </authorList>
    </citation>
    <scope>NUCLEOTIDE SEQUENCE [LARGE SCALE GENOMIC DNA]</scope>
    <source>
        <strain evidence="8 11">OUH 308042</strain>
    </source>
</reference>
<dbReference type="InterPro" id="IPR036388">
    <property type="entry name" value="WH-like_DNA-bd_sf"/>
</dbReference>
<proteinExistence type="inferred from homology"/>